<keyword evidence="2" id="KW-0732">Signal</keyword>
<feature type="compositionally biased region" description="Low complexity" evidence="1">
    <location>
        <begin position="121"/>
        <end position="138"/>
    </location>
</feature>
<dbReference type="InterPro" id="IPR050817">
    <property type="entry name" value="DjlA_DnaK_co-chaperone"/>
</dbReference>
<dbReference type="PANTHER" id="PTHR24074">
    <property type="entry name" value="CO-CHAPERONE PROTEIN DJLA"/>
    <property type="match status" value="1"/>
</dbReference>
<dbReference type="Gene3D" id="1.10.287.110">
    <property type="entry name" value="DnaJ domain"/>
    <property type="match status" value="1"/>
</dbReference>
<accession>A0A6V7UFC3</accession>
<dbReference type="OrthoDB" id="10250354at2759"/>
<dbReference type="Proteomes" id="UP000580250">
    <property type="component" value="Unassembled WGS sequence"/>
</dbReference>
<evidence type="ECO:0000313" key="5">
    <source>
        <dbReference type="Proteomes" id="UP000580250"/>
    </source>
</evidence>
<dbReference type="PROSITE" id="PS50076">
    <property type="entry name" value="DNAJ_2"/>
    <property type="match status" value="1"/>
</dbReference>
<dbReference type="EMBL" id="CAJEWN010000056">
    <property type="protein sequence ID" value="CAD2154581.1"/>
    <property type="molecule type" value="Genomic_DNA"/>
</dbReference>
<sequence length="148" mass="16521">MHFNLPLFLLIFLVIVEAIPDHYKTLDVSQNASKDEIKKAYKKLMLKYHPDKNKNDPKALETTQKINAAYDILKDDEARKNHDNELRSFYGYTFKTSGGSSTMHGESSTPPEGSFTRSDENSSTSPDTTPDGTSPKGTEAYTNSGILL</sequence>
<comment type="caution">
    <text evidence="4">The sequence shown here is derived from an EMBL/GenBank/DDBJ whole genome shotgun (WGS) entry which is preliminary data.</text>
</comment>
<proteinExistence type="predicted"/>
<evidence type="ECO:0000256" key="2">
    <source>
        <dbReference type="SAM" id="SignalP"/>
    </source>
</evidence>
<gene>
    <name evidence="4" type="ORF">MENT_LOCUS11545</name>
</gene>
<feature type="chain" id="PRO_5028436062" description="J domain-containing protein" evidence="2">
    <location>
        <begin position="19"/>
        <end position="148"/>
    </location>
</feature>
<dbReference type="InterPro" id="IPR036869">
    <property type="entry name" value="J_dom_sf"/>
</dbReference>
<dbReference type="InterPro" id="IPR001623">
    <property type="entry name" value="DnaJ_domain"/>
</dbReference>
<dbReference type="SMART" id="SM00271">
    <property type="entry name" value="DnaJ"/>
    <property type="match status" value="1"/>
</dbReference>
<dbReference type="SUPFAM" id="SSF46565">
    <property type="entry name" value="Chaperone J-domain"/>
    <property type="match status" value="1"/>
</dbReference>
<evidence type="ECO:0000259" key="3">
    <source>
        <dbReference type="PROSITE" id="PS50076"/>
    </source>
</evidence>
<organism evidence="4 5">
    <name type="scientific">Meloidogyne enterolobii</name>
    <name type="common">Root-knot nematode worm</name>
    <name type="synonym">Meloidogyne mayaguensis</name>
    <dbReference type="NCBI Taxonomy" id="390850"/>
    <lineage>
        <taxon>Eukaryota</taxon>
        <taxon>Metazoa</taxon>
        <taxon>Ecdysozoa</taxon>
        <taxon>Nematoda</taxon>
        <taxon>Chromadorea</taxon>
        <taxon>Rhabditida</taxon>
        <taxon>Tylenchina</taxon>
        <taxon>Tylenchomorpha</taxon>
        <taxon>Tylenchoidea</taxon>
        <taxon>Meloidogynidae</taxon>
        <taxon>Meloidogyninae</taxon>
        <taxon>Meloidogyne</taxon>
    </lineage>
</organism>
<dbReference type="Pfam" id="PF00226">
    <property type="entry name" value="DnaJ"/>
    <property type="match status" value="1"/>
</dbReference>
<feature type="signal peptide" evidence="2">
    <location>
        <begin position="1"/>
        <end position="18"/>
    </location>
</feature>
<name>A0A6V7UFC3_MELEN</name>
<feature type="domain" description="J" evidence="3">
    <location>
        <begin position="21"/>
        <end position="86"/>
    </location>
</feature>
<feature type="region of interest" description="Disordered" evidence="1">
    <location>
        <begin position="96"/>
        <end position="148"/>
    </location>
</feature>
<protein>
    <recommendedName>
        <fullName evidence="3">J domain-containing protein</fullName>
    </recommendedName>
</protein>
<reference evidence="4 5" key="1">
    <citation type="submission" date="2020-08" db="EMBL/GenBank/DDBJ databases">
        <authorList>
            <person name="Koutsovoulos G."/>
            <person name="Danchin GJ E."/>
        </authorList>
    </citation>
    <scope>NUCLEOTIDE SEQUENCE [LARGE SCALE GENOMIC DNA]</scope>
</reference>
<dbReference type="CDD" id="cd06257">
    <property type="entry name" value="DnaJ"/>
    <property type="match status" value="1"/>
</dbReference>
<feature type="compositionally biased region" description="Polar residues" evidence="1">
    <location>
        <begin position="96"/>
        <end position="111"/>
    </location>
</feature>
<dbReference type="PRINTS" id="PR00625">
    <property type="entry name" value="JDOMAIN"/>
</dbReference>
<evidence type="ECO:0000256" key="1">
    <source>
        <dbReference type="SAM" id="MobiDB-lite"/>
    </source>
</evidence>
<evidence type="ECO:0000313" key="4">
    <source>
        <dbReference type="EMBL" id="CAD2154581.1"/>
    </source>
</evidence>
<dbReference type="AlphaFoldDB" id="A0A6V7UFC3"/>